<name>A0A2U1MB12_ARTAN</name>
<keyword evidence="9 11" id="KW-0472">Membrane</keyword>
<evidence type="ECO:0000313" key="13">
    <source>
        <dbReference type="Proteomes" id="UP000245207"/>
    </source>
</evidence>
<evidence type="ECO:0000256" key="6">
    <source>
        <dbReference type="ARBA" id="ARBA00022824"/>
    </source>
</evidence>
<evidence type="ECO:0000256" key="3">
    <source>
        <dbReference type="ARBA" id="ARBA00022516"/>
    </source>
</evidence>
<dbReference type="Proteomes" id="UP000245207">
    <property type="component" value="Unassembled WGS sequence"/>
</dbReference>
<dbReference type="GO" id="GO:0004144">
    <property type="term" value="F:diacylglycerol O-acyltransferase activity"/>
    <property type="evidence" value="ECO:0007669"/>
    <property type="project" value="TreeGrafter"/>
</dbReference>
<evidence type="ECO:0000256" key="4">
    <source>
        <dbReference type="ARBA" id="ARBA00022679"/>
    </source>
</evidence>
<keyword evidence="13" id="KW-1185">Reference proteome</keyword>
<dbReference type="STRING" id="35608.A0A2U1MB12"/>
<dbReference type="GO" id="GO:0005789">
    <property type="term" value="C:endoplasmic reticulum membrane"/>
    <property type="evidence" value="ECO:0007669"/>
    <property type="project" value="UniProtKB-SubCell"/>
</dbReference>
<dbReference type="Pfam" id="PF03982">
    <property type="entry name" value="DAGAT"/>
    <property type="match status" value="1"/>
</dbReference>
<feature type="transmembrane region" description="Helical" evidence="11">
    <location>
        <begin position="218"/>
        <end position="236"/>
    </location>
</feature>
<dbReference type="OrthoDB" id="264532at2759"/>
<proteinExistence type="inferred from homology"/>
<gene>
    <name evidence="12" type="ORF">CTI12_AA397080</name>
</gene>
<dbReference type="PANTHER" id="PTHR12317:SF70">
    <property type="entry name" value="ACYLTRANSFERASE"/>
    <property type="match status" value="1"/>
</dbReference>
<evidence type="ECO:0000256" key="8">
    <source>
        <dbReference type="ARBA" id="ARBA00023098"/>
    </source>
</evidence>
<dbReference type="SUPFAM" id="SSF69593">
    <property type="entry name" value="Glycerol-3-phosphate (1)-acyltransferase"/>
    <property type="match status" value="1"/>
</dbReference>
<evidence type="ECO:0000256" key="5">
    <source>
        <dbReference type="ARBA" id="ARBA00022692"/>
    </source>
</evidence>
<keyword evidence="8" id="KW-0443">Lipid metabolism</keyword>
<keyword evidence="3" id="KW-0444">Lipid biosynthesis</keyword>
<dbReference type="AlphaFoldDB" id="A0A2U1MB12"/>
<evidence type="ECO:0000256" key="10">
    <source>
        <dbReference type="ARBA" id="ARBA00023315"/>
    </source>
</evidence>
<keyword evidence="4 11" id="KW-0808">Transferase</keyword>
<dbReference type="InterPro" id="IPR007130">
    <property type="entry name" value="DAGAT"/>
</dbReference>
<evidence type="ECO:0000256" key="1">
    <source>
        <dbReference type="ARBA" id="ARBA00004477"/>
    </source>
</evidence>
<dbReference type="PANTHER" id="PTHR12317">
    <property type="entry name" value="DIACYLGLYCEROL O-ACYLTRANSFERASE"/>
    <property type="match status" value="1"/>
</dbReference>
<comment type="similarity">
    <text evidence="2 11">Belongs to the diacylglycerol acyltransferase family.</text>
</comment>
<accession>A0A2U1MB12</accession>
<comment type="subcellular location">
    <subcellularLocation>
        <location evidence="1 11">Endoplasmic reticulum membrane</location>
        <topology evidence="1 11">Multi-pass membrane protein</topology>
    </subcellularLocation>
</comment>
<keyword evidence="10 12" id="KW-0012">Acyltransferase</keyword>
<keyword evidence="5 11" id="KW-0812">Transmembrane</keyword>
<organism evidence="12 13">
    <name type="scientific">Artemisia annua</name>
    <name type="common">Sweet wormwood</name>
    <dbReference type="NCBI Taxonomy" id="35608"/>
    <lineage>
        <taxon>Eukaryota</taxon>
        <taxon>Viridiplantae</taxon>
        <taxon>Streptophyta</taxon>
        <taxon>Embryophyta</taxon>
        <taxon>Tracheophyta</taxon>
        <taxon>Spermatophyta</taxon>
        <taxon>Magnoliopsida</taxon>
        <taxon>eudicotyledons</taxon>
        <taxon>Gunneridae</taxon>
        <taxon>Pentapetalae</taxon>
        <taxon>asterids</taxon>
        <taxon>campanulids</taxon>
        <taxon>Asterales</taxon>
        <taxon>Asteraceae</taxon>
        <taxon>Asteroideae</taxon>
        <taxon>Anthemideae</taxon>
        <taxon>Artemisiinae</taxon>
        <taxon>Artemisia</taxon>
    </lineage>
</organism>
<feature type="transmembrane region" description="Helical" evidence="11">
    <location>
        <begin position="101"/>
        <end position="116"/>
    </location>
</feature>
<dbReference type="GO" id="GO:0019432">
    <property type="term" value="P:triglyceride biosynthetic process"/>
    <property type="evidence" value="ECO:0007669"/>
    <property type="project" value="TreeGrafter"/>
</dbReference>
<dbReference type="CDD" id="cd07987">
    <property type="entry name" value="LPLAT_MGAT-like"/>
    <property type="match status" value="1"/>
</dbReference>
<feature type="transmembrane region" description="Helical" evidence="11">
    <location>
        <begin position="192"/>
        <end position="212"/>
    </location>
</feature>
<dbReference type="EMBL" id="PKPP01005896">
    <property type="protein sequence ID" value="PWA58438.1"/>
    <property type="molecule type" value="Genomic_DNA"/>
</dbReference>
<keyword evidence="7 11" id="KW-1133">Transmembrane helix</keyword>
<dbReference type="EC" id="2.3.1.-" evidence="11"/>
<keyword evidence="6 11" id="KW-0256">Endoplasmic reticulum</keyword>
<sequence length="488" mass="55268">MSLLKREAEGTLIQVEGRMGLQLPESLQDHPPVIFLMSKTQETNGIGEQTQSTTEPTPAVFTSKMMSPINTFFAMVIWLGSVHLIVLLNVVSFLLLPLHKYFMVLGMFVVLMFIPIDENSKWGLALASLTQRTTTYFATGLQLPESLQDHPPVIFLMSKTQETNGIGEQTQSTTEPTPAVFTSKMVSPINTFFAMVIWLGSVHLIVLLNLVSFLLLPLHKYFMVLGMFVVLMFIPIDENSKWGLALARYIYKYVRGYFPATLYVEDMNAFNPDQSYVFGYEPHSVWPIGAGILSDLTGFMPTGKVKILASSAVFYTPFLRHIWTWMGLTSATRQNFSSLLKSGYSCIVIPGGVQEAFYMEHDSEVAFLKARKGFIRIAMENNSPVVPVFAFGQSYVYNWWKPRGKFFLKLARAIKFTPIVFWGTLWSPIPLRRPVLVVVGKPIHFKKNSTPTMEEVQEVHGQFVEALQNLFDRHKARAGYPDLELRIM</sequence>
<evidence type="ECO:0000313" key="12">
    <source>
        <dbReference type="EMBL" id="PWA58438.1"/>
    </source>
</evidence>
<evidence type="ECO:0000256" key="7">
    <source>
        <dbReference type="ARBA" id="ARBA00022989"/>
    </source>
</evidence>
<evidence type="ECO:0000256" key="9">
    <source>
        <dbReference type="ARBA" id="ARBA00023136"/>
    </source>
</evidence>
<feature type="transmembrane region" description="Helical" evidence="11">
    <location>
        <begin position="72"/>
        <end position="95"/>
    </location>
</feature>
<reference evidence="12 13" key="1">
    <citation type="journal article" date="2018" name="Mol. Plant">
        <title>The genome of Artemisia annua provides insight into the evolution of Asteraceae family and artemisinin biosynthesis.</title>
        <authorList>
            <person name="Shen Q."/>
            <person name="Zhang L."/>
            <person name="Liao Z."/>
            <person name="Wang S."/>
            <person name="Yan T."/>
            <person name="Shi P."/>
            <person name="Liu M."/>
            <person name="Fu X."/>
            <person name="Pan Q."/>
            <person name="Wang Y."/>
            <person name="Lv Z."/>
            <person name="Lu X."/>
            <person name="Zhang F."/>
            <person name="Jiang W."/>
            <person name="Ma Y."/>
            <person name="Chen M."/>
            <person name="Hao X."/>
            <person name="Li L."/>
            <person name="Tang Y."/>
            <person name="Lv G."/>
            <person name="Zhou Y."/>
            <person name="Sun X."/>
            <person name="Brodelius P.E."/>
            <person name="Rose J.K.C."/>
            <person name="Tang K."/>
        </authorList>
    </citation>
    <scope>NUCLEOTIDE SEQUENCE [LARGE SCALE GENOMIC DNA]</scope>
    <source>
        <strain evidence="13">cv. Huhao1</strain>
        <tissue evidence="12">Leaf</tissue>
    </source>
</reference>
<evidence type="ECO:0000256" key="2">
    <source>
        <dbReference type="ARBA" id="ARBA00005420"/>
    </source>
</evidence>
<evidence type="ECO:0000256" key="11">
    <source>
        <dbReference type="RuleBase" id="RU367023"/>
    </source>
</evidence>
<protein>
    <recommendedName>
        <fullName evidence="11">Acyltransferase</fullName>
        <ecNumber evidence="11">2.3.1.-</ecNumber>
    </recommendedName>
</protein>
<comment type="caution">
    <text evidence="12">The sequence shown here is derived from an EMBL/GenBank/DDBJ whole genome shotgun (WGS) entry which is preliminary data.</text>
</comment>